<evidence type="ECO:0000313" key="13">
    <source>
        <dbReference type="Proteomes" id="UP001159427"/>
    </source>
</evidence>
<dbReference type="Proteomes" id="UP001159427">
    <property type="component" value="Unassembled WGS sequence"/>
</dbReference>
<dbReference type="InterPro" id="IPR001873">
    <property type="entry name" value="ENaC"/>
</dbReference>
<sequence>MADDERQNVNIHYSCYGSKLQHAKMGEEADEFKTPKKGSKVAKKLREFCTETTAHGLGRIASSTSRLERVIWSTCLLAAVVSMTYHGISLVSEYLTFPVDVKVELRYTNSQPFPAVVVCNMNSIKKSALKTILDDNGTVAILGMIENLHLNGTRRKLINSYKHALLATMNRTLQKSIGHQVEDLILDCEWNGEACGPQLVQ</sequence>
<keyword evidence="4 11" id="KW-0812">Transmembrane</keyword>
<dbReference type="PANTHER" id="PTHR11690">
    <property type="entry name" value="AMILORIDE-SENSITIVE SODIUM CHANNEL-RELATED"/>
    <property type="match status" value="1"/>
</dbReference>
<evidence type="ECO:0000256" key="5">
    <source>
        <dbReference type="ARBA" id="ARBA00022989"/>
    </source>
</evidence>
<organism evidence="12 13">
    <name type="scientific">Porites evermanni</name>
    <dbReference type="NCBI Taxonomy" id="104178"/>
    <lineage>
        <taxon>Eukaryota</taxon>
        <taxon>Metazoa</taxon>
        <taxon>Cnidaria</taxon>
        <taxon>Anthozoa</taxon>
        <taxon>Hexacorallia</taxon>
        <taxon>Scleractinia</taxon>
        <taxon>Fungiina</taxon>
        <taxon>Poritidae</taxon>
        <taxon>Porites</taxon>
    </lineage>
</organism>
<keyword evidence="13" id="KW-1185">Reference proteome</keyword>
<comment type="subcellular location">
    <subcellularLocation>
        <location evidence="1">Membrane</location>
        <topology evidence="1">Multi-pass membrane protein</topology>
    </subcellularLocation>
</comment>
<evidence type="ECO:0000256" key="2">
    <source>
        <dbReference type="ARBA" id="ARBA00022448"/>
    </source>
</evidence>
<comment type="caution">
    <text evidence="12">The sequence shown here is derived from an EMBL/GenBank/DDBJ whole genome shotgun (WGS) entry which is preliminary data.</text>
</comment>
<keyword evidence="3 11" id="KW-0894">Sodium channel</keyword>
<evidence type="ECO:0000313" key="12">
    <source>
        <dbReference type="EMBL" id="CAH3023509.1"/>
    </source>
</evidence>
<comment type="similarity">
    <text evidence="11">Belongs to the amiloride-sensitive sodium channel (TC 1.A.6) family.</text>
</comment>
<keyword evidence="8" id="KW-0472">Membrane</keyword>
<evidence type="ECO:0000256" key="4">
    <source>
        <dbReference type="ARBA" id="ARBA00022692"/>
    </source>
</evidence>
<keyword evidence="7 11" id="KW-0406">Ion transport</keyword>
<proteinExistence type="inferred from homology"/>
<evidence type="ECO:0000256" key="8">
    <source>
        <dbReference type="ARBA" id="ARBA00023136"/>
    </source>
</evidence>
<name>A0ABN8M1R7_9CNID</name>
<gene>
    <name evidence="12" type="ORF">PEVE_00019571</name>
</gene>
<keyword evidence="6" id="KW-0915">Sodium</keyword>
<evidence type="ECO:0000256" key="11">
    <source>
        <dbReference type="RuleBase" id="RU000679"/>
    </source>
</evidence>
<accession>A0ABN8M1R7</accession>
<keyword evidence="9 11" id="KW-0739">Sodium transport</keyword>
<keyword evidence="10 11" id="KW-0407">Ion channel</keyword>
<dbReference type="PANTHER" id="PTHR11690:SF248">
    <property type="entry name" value="PICKPOCKET 17, ISOFORM A"/>
    <property type="match status" value="1"/>
</dbReference>
<protein>
    <submittedName>
        <fullName evidence="12">Uncharacterized protein</fullName>
    </submittedName>
</protein>
<dbReference type="PRINTS" id="PR01078">
    <property type="entry name" value="AMINACHANNEL"/>
</dbReference>
<keyword evidence="5" id="KW-1133">Transmembrane helix</keyword>
<dbReference type="EMBL" id="CALNXI010000264">
    <property type="protein sequence ID" value="CAH3023509.1"/>
    <property type="molecule type" value="Genomic_DNA"/>
</dbReference>
<evidence type="ECO:0000256" key="9">
    <source>
        <dbReference type="ARBA" id="ARBA00023201"/>
    </source>
</evidence>
<keyword evidence="2 11" id="KW-0813">Transport</keyword>
<evidence type="ECO:0000256" key="6">
    <source>
        <dbReference type="ARBA" id="ARBA00023053"/>
    </source>
</evidence>
<evidence type="ECO:0000256" key="3">
    <source>
        <dbReference type="ARBA" id="ARBA00022461"/>
    </source>
</evidence>
<evidence type="ECO:0000256" key="10">
    <source>
        <dbReference type="ARBA" id="ARBA00023303"/>
    </source>
</evidence>
<dbReference type="Pfam" id="PF00858">
    <property type="entry name" value="ASC"/>
    <property type="match status" value="1"/>
</dbReference>
<reference evidence="12 13" key="1">
    <citation type="submission" date="2022-05" db="EMBL/GenBank/DDBJ databases">
        <authorList>
            <consortium name="Genoscope - CEA"/>
            <person name="William W."/>
        </authorList>
    </citation>
    <scope>NUCLEOTIDE SEQUENCE [LARGE SCALE GENOMIC DNA]</scope>
</reference>
<evidence type="ECO:0000256" key="7">
    <source>
        <dbReference type="ARBA" id="ARBA00023065"/>
    </source>
</evidence>
<evidence type="ECO:0000256" key="1">
    <source>
        <dbReference type="ARBA" id="ARBA00004141"/>
    </source>
</evidence>